<dbReference type="SUPFAM" id="SSF52047">
    <property type="entry name" value="RNI-like"/>
    <property type="match status" value="1"/>
</dbReference>
<keyword evidence="2" id="KW-1185">Reference proteome</keyword>
<dbReference type="EMBL" id="JABSTU010000002">
    <property type="protein sequence ID" value="KAH8037094.1"/>
    <property type="molecule type" value="Genomic_DNA"/>
</dbReference>
<reference evidence="1" key="1">
    <citation type="journal article" date="2020" name="Cell">
        <title>Large-Scale Comparative Analyses of Tick Genomes Elucidate Their Genetic Diversity and Vector Capacities.</title>
        <authorList>
            <consortium name="Tick Genome and Microbiome Consortium (TIGMIC)"/>
            <person name="Jia N."/>
            <person name="Wang J."/>
            <person name="Shi W."/>
            <person name="Du L."/>
            <person name="Sun Y."/>
            <person name="Zhan W."/>
            <person name="Jiang J.F."/>
            <person name="Wang Q."/>
            <person name="Zhang B."/>
            <person name="Ji P."/>
            <person name="Bell-Sakyi L."/>
            <person name="Cui X.M."/>
            <person name="Yuan T.T."/>
            <person name="Jiang B.G."/>
            <person name="Yang W.F."/>
            <person name="Lam T.T."/>
            <person name="Chang Q.C."/>
            <person name="Ding S.J."/>
            <person name="Wang X.J."/>
            <person name="Zhu J.G."/>
            <person name="Ruan X.D."/>
            <person name="Zhao L."/>
            <person name="Wei J.T."/>
            <person name="Ye R.Z."/>
            <person name="Que T.C."/>
            <person name="Du C.H."/>
            <person name="Zhou Y.H."/>
            <person name="Cheng J.X."/>
            <person name="Dai P.F."/>
            <person name="Guo W.B."/>
            <person name="Han X.H."/>
            <person name="Huang E.J."/>
            <person name="Li L.F."/>
            <person name="Wei W."/>
            <person name="Gao Y.C."/>
            <person name="Liu J.Z."/>
            <person name="Shao H.Z."/>
            <person name="Wang X."/>
            <person name="Wang C.C."/>
            <person name="Yang T.C."/>
            <person name="Huo Q.B."/>
            <person name="Li W."/>
            <person name="Chen H.Y."/>
            <person name="Chen S.E."/>
            <person name="Zhou L.G."/>
            <person name="Ni X.B."/>
            <person name="Tian J.H."/>
            <person name="Sheng Y."/>
            <person name="Liu T."/>
            <person name="Pan Y.S."/>
            <person name="Xia L.Y."/>
            <person name="Li J."/>
            <person name="Zhao F."/>
            <person name="Cao W.C."/>
        </authorList>
    </citation>
    <scope>NUCLEOTIDE SEQUENCE</scope>
    <source>
        <strain evidence="1">Rmic-2018</strain>
    </source>
</reference>
<dbReference type="PANTHER" id="PTHR47679">
    <property type="entry name" value="PROTEIN TORNADO 1"/>
    <property type="match status" value="1"/>
</dbReference>
<sequence length="531" mass="59187">MCAGLSKFLANAKSLRTLKLSAQSLSGRDGTLILEGLRRNAAIRTLSLNMTIVSALVAPSNGAFTDYLRENRTMRKLIVKSYYPDDFAALHQVLRALFRPATISELELIGFMLDEASSRLVAELIGENRSLSGLSMVDSFFYGGAGTTEYKDKCLRITPWLAALGTNGTLKKLTMELACFSLDECRSLFQAVKSNASLKNITVDSIRHEDVAGICRALREAGVRERFLFGRHHVVRSPAVTLKECKELSRVTIDSIVLCRPDQLRTALCLLPSCSHVTSLILAVWQPLFNRDVCALIAQYITATTVLKELKLTLASITSYPADRVERALMQALCANESLRQLCMTGLRFNEAEVQMLVDKLQASRTLCELTFYPDDYDSTIWLVQKLSPIVSRNYTLVRIELPRHVVLRADLFSVDDAVRRNASLVSRAAHFVAGRKLRYCAAALEQIHWNPALVAKVQALARVDENEAASRISKIAKTLPELDGFMRAAGVVKYSVVCHARDDGQKQLVDIDGDCWLHIRRYLKIDDVVD</sequence>
<dbReference type="Gene3D" id="3.80.10.10">
    <property type="entry name" value="Ribonuclease Inhibitor"/>
    <property type="match status" value="2"/>
</dbReference>
<evidence type="ECO:0000313" key="2">
    <source>
        <dbReference type="Proteomes" id="UP000821866"/>
    </source>
</evidence>
<dbReference type="AlphaFoldDB" id="A0A9J6ERT8"/>
<comment type="caution">
    <text evidence="1">The sequence shown here is derived from an EMBL/GenBank/DDBJ whole genome shotgun (WGS) entry which is preliminary data.</text>
</comment>
<dbReference type="PANTHER" id="PTHR47679:SF1">
    <property type="entry name" value="PROTEIN TORNADO 1"/>
    <property type="match status" value="1"/>
</dbReference>
<dbReference type="InterPro" id="IPR032675">
    <property type="entry name" value="LRR_dom_sf"/>
</dbReference>
<dbReference type="OrthoDB" id="10656229at2759"/>
<dbReference type="Proteomes" id="UP000821866">
    <property type="component" value="Chromosome 10"/>
</dbReference>
<protein>
    <submittedName>
        <fullName evidence="1">Uncharacterized protein</fullName>
    </submittedName>
</protein>
<gene>
    <name evidence="1" type="ORF">HPB51_008518</name>
</gene>
<name>A0A9J6ERT8_RHIMP</name>
<organism evidence="1 2">
    <name type="scientific">Rhipicephalus microplus</name>
    <name type="common">Cattle tick</name>
    <name type="synonym">Boophilus microplus</name>
    <dbReference type="NCBI Taxonomy" id="6941"/>
    <lineage>
        <taxon>Eukaryota</taxon>
        <taxon>Metazoa</taxon>
        <taxon>Ecdysozoa</taxon>
        <taxon>Arthropoda</taxon>
        <taxon>Chelicerata</taxon>
        <taxon>Arachnida</taxon>
        <taxon>Acari</taxon>
        <taxon>Parasitiformes</taxon>
        <taxon>Ixodida</taxon>
        <taxon>Ixodoidea</taxon>
        <taxon>Ixodidae</taxon>
        <taxon>Rhipicephalinae</taxon>
        <taxon>Rhipicephalus</taxon>
        <taxon>Boophilus</taxon>
    </lineage>
</organism>
<evidence type="ECO:0000313" key="1">
    <source>
        <dbReference type="EMBL" id="KAH8037094.1"/>
    </source>
</evidence>
<reference evidence="1" key="2">
    <citation type="submission" date="2021-09" db="EMBL/GenBank/DDBJ databases">
        <authorList>
            <person name="Jia N."/>
            <person name="Wang J."/>
            <person name="Shi W."/>
            <person name="Du L."/>
            <person name="Sun Y."/>
            <person name="Zhan W."/>
            <person name="Jiang J."/>
            <person name="Wang Q."/>
            <person name="Zhang B."/>
            <person name="Ji P."/>
            <person name="Sakyi L.B."/>
            <person name="Cui X."/>
            <person name="Yuan T."/>
            <person name="Jiang B."/>
            <person name="Yang W."/>
            <person name="Lam T.T.-Y."/>
            <person name="Chang Q."/>
            <person name="Ding S."/>
            <person name="Wang X."/>
            <person name="Zhu J."/>
            <person name="Ruan X."/>
            <person name="Zhao L."/>
            <person name="Wei J."/>
            <person name="Que T."/>
            <person name="Du C."/>
            <person name="Cheng J."/>
            <person name="Dai P."/>
            <person name="Han X."/>
            <person name="Huang E."/>
            <person name="Gao Y."/>
            <person name="Liu J."/>
            <person name="Shao H."/>
            <person name="Ye R."/>
            <person name="Li L."/>
            <person name="Wei W."/>
            <person name="Wang X."/>
            <person name="Wang C."/>
            <person name="Huo Q."/>
            <person name="Li W."/>
            <person name="Guo W."/>
            <person name="Chen H."/>
            <person name="Chen S."/>
            <person name="Zhou L."/>
            <person name="Zhou L."/>
            <person name="Ni X."/>
            <person name="Tian J."/>
            <person name="Zhou Y."/>
            <person name="Sheng Y."/>
            <person name="Liu T."/>
            <person name="Pan Y."/>
            <person name="Xia L."/>
            <person name="Li J."/>
            <person name="Zhao F."/>
            <person name="Cao W."/>
        </authorList>
    </citation>
    <scope>NUCLEOTIDE SEQUENCE</scope>
    <source>
        <strain evidence="1">Rmic-2018</strain>
        <tissue evidence="1">Larvae</tissue>
    </source>
</reference>
<accession>A0A9J6ERT8</accession>
<proteinExistence type="predicted"/>
<dbReference type="OMA" id="HTLESCH"/>
<dbReference type="VEuPathDB" id="VectorBase:LOC119180130"/>